<keyword evidence="1" id="KW-0472">Membrane</keyword>
<protein>
    <recommendedName>
        <fullName evidence="4">Type II secretion system protein</fullName>
    </recommendedName>
</protein>
<comment type="caution">
    <text evidence="2">The sequence shown here is derived from an EMBL/GenBank/DDBJ whole genome shotgun (WGS) entry which is preliminary data.</text>
</comment>
<keyword evidence="1" id="KW-1133">Transmembrane helix</keyword>
<feature type="transmembrane region" description="Helical" evidence="1">
    <location>
        <begin position="12"/>
        <end position="34"/>
    </location>
</feature>
<proteinExistence type="predicted"/>
<keyword evidence="1" id="KW-0812">Transmembrane</keyword>
<dbReference type="Proteomes" id="UP001596414">
    <property type="component" value="Unassembled WGS sequence"/>
</dbReference>
<reference evidence="2 3" key="1">
    <citation type="journal article" date="2014" name="Int. J. Syst. Evol. Microbiol.">
        <title>Complete genome sequence of Corynebacterium casei LMG S-19264T (=DSM 44701T), isolated from a smear-ripened cheese.</title>
        <authorList>
            <consortium name="US DOE Joint Genome Institute (JGI-PGF)"/>
            <person name="Walter F."/>
            <person name="Albersmeier A."/>
            <person name="Kalinowski J."/>
            <person name="Ruckert C."/>
        </authorList>
    </citation>
    <scope>NUCLEOTIDE SEQUENCE [LARGE SCALE GENOMIC DNA]</scope>
    <source>
        <strain evidence="2 3">CGMCC 4.7215</strain>
    </source>
</reference>
<dbReference type="AlphaFoldDB" id="A0ABD5X7A6"/>
<sequence>MRRSKRAQASVTVLEATLGVLLVVSVIFTFALGVPGAKSADAQAQLDIYAADAATLLSNEPPRHQDQTRLAEIVASASSFSRERVELERRVERILPDNVMFRVETAYGTAGHPLPGDVPTGTETVLTTNGEVTLRVWYV</sequence>
<dbReference type="Pfam" id="PF23923">
    <property type="entry name" value="DUF7262"/>
    <property type="match status" value="1"/>
</dbReference>
<evidence type="ECO:0008006" key="4">
    <source>
        <dbReference type="Google" id="ProtNLM"/>
    </source>
</evidence>
<evidence type="ECO:0000313" key="2">
    <source>
        <dbReference type="EMBL" id="MFC7126399.1"/>
    </source>
</evidence>
<evidence type="ECO:0000313" key="3">
    <source>
        <dbReference type="Proteomes" id="UP001596414"/>
    </source>
</evidence>
<dbReference type="InterPro" id="IPR055686">
    <property type="entry name" value="DUF7262"/>
</dbReference>
<dbReference type="RefSeq" id="WP_267635953.1">
    <property type="nucleotide sequence ID" value="NZ_JAODIY010000001.1"/>
</dbReference>
<name>A0ABD5X7A6_9EURY</name>
<organism evidence="2 3">
    <name type="scientific">Halovenus rubra</name>
    <dbReference type="NCBI Taxonomy" id="869890"/>
    <lineage>
        <taxon>Archaea</taxon>
        <taxon>Methanobacteriati</taxon>
        <taxon>Methanobacteriota</taxon>
        <taxon>Stenosarchaea group</taxon>
        <taxon>Halobacteria</taxon>
        <taxon>Halobacteriales</taxon>
        <taxon>Haloarculaceae</taxon>
        <taxon>Halovenus</taxon>
    </lineage>
</organism>
<dbReference type="EMBL" id="JBHSZQ010000020">
    <property type="protein sequence ID" value="MFC7126399.1"/>
    <property type="molecule type" value="Genomic_DNA"/>
</dbReference>
<evidence type="ECO:0000256" key="1">
    <source>
        <dbReference type="SAM" id="Phobius"/>
    </source>
</evidence>
<accession>A0ABD5X7A6</accession>
<gene>
    <name evidence="2" type="ORF">ACFQJ7_10190</name>
</gene>